<evidence type="ECO:0000256" key="1">
    <source>
        <dbReference type="SAM" id="MobiDB-lite"/>
    </source>
</evidence>
<gene>
    <name evidence="2" type="ORF">DPMN_110391</name>
</gene>
<feature type="compositionally biased region" description="Basic and acidic residues" evidence="1">
    <location>
        <begin position="15"/>
        <end position="26"/>
    </location>
</feature>
<feature type="region of interest" description="Disordered" evidence="1">
    <location>
        <begin position="57"/>
        <end position="102"/>
    </location>
</feature>
<evidence type="ECO:0000313" key="3">
    <source>
        <dbReference type="Proteomes" id="UP000828390"/>
    </source>
</evidence>
<proteinExistence type="predicted"/>
<reference evidence="2" key="1">
    <citation type="journal article" date="2019" name="bioRxiv">
        <title>The Genome of the Zebra Mussel, Dreissena polymorpha: A Resource for Invasive Species Research.</title>
        <authorList>
            <person name="McCartney M.A."/>
            <person name="Auch B."/>
            <person name="Kono T."/>
            <person name="Mallez S."/>
            <person name="Zhang Y."/>
            <person name="Obille A."/>
            <person name="Becker A."/>
            <person name="Abrahante J.E."/>
            <person name="Garbe J."/>
            <person name="Badalamenti J.P."/>
            <person name="Herman A."/>
            <person name="Mangelson H."/>
            <person name="Liachko I."/>
            <person name="Sullivan S."/>
            <person name="Sone E.D."/>
            <person name="Koren S."/>
            <person name="Silverstein K.A.T."/>
            <person name="Beckman K.B."/>
            <person name="Gohl D.M."/>
        </authorList>
    </citation>
    <scope>NUCLEOTIDE SEQUENCE</scope>
    <source>
        <strain evidence="2">Duluth1</strain>
        <tissue evidence="2">Whole animal</tissue>
    </source>
</reference>
<name>A0A9D4QN04_DREPO</name>
<comment type="caution">
    <text evidence="2">The sequence shown here is derived from an EMBL/GenBank/DDBJ whole genome shotgun (WGS) entry which is preliminary data.</text>
</comment>
<dbReference type="Proteomes" id="UP000828390">
    <property type="component" value="Unassembled WGS sequence"/>
</dbReference>
<evidence type="ECO:0000313" key="2">
    <source>
        <dbReference type="EMBL" id="KAH3837013.1"/>
    </source>
</evidence>
<sequence>MKSAKALPRYGSGQTERRKDRRKDNAKTISLPQPNLLTITVDREMLQNYELASSAKIDVLNDQPGSHKPYMDRSLSIKHRQTDRQTDRQKDRQTDLSIDPGA</sequence>
<reference evidence="2" key="2">
    <citation type="submission" date="2020-11" db="EMBL/GenBank/DDBJ databases">
        <authorList>
            <person name="McCartney M.A."/>
            <person name="Auch B."/>
            <person name="Kono T."/>
            <person name="Mallez S."/>
            <person name="Becker A."/>
            <person name="Gohl D.M."/>
            <person name="Silverstein K.A.T."/>
            <person name="Koren S."/>
            <person name="Bechman K.B."/>
            <person name="Herman A."/>
            <person name="Abrahante J.E."/>
            <person name="Garbe J."/>
        </authorList>
    </citation>
    <scope>NUCLEOTIDE SEQUENCE</scope>
    <source>
        <strain evidence="2">Duluth1</strain>
        <tissue evidence="2">Whole animal</tissue>
    </source>
</reference>
<dbReference type="AlphaFoldDB" id="A0A9D4QN04"/>
<dbReference type="EMBL" id="JAIWYP010000004">
    <property type="protein sequence ID" value="KAH3837013.1"/>
    <property type="molecule type" value="Genomic_DNA"/>
</dbReference>
<keyword evidence="3" id="KW-1185">Reference proteome</keyword>
<organism evidence="2 3">
    <name type="scientific">Dreissena polymorpha</name>
    <name type="common">Zebra mussel</name>
    <name type="synonym">Mytilus polymorpha</name>
    <dbReference type="NCBI Taxonomy" id="45954"/>
    <lineage>
        <taxon>Eukaryota</taxon>
        <taxon>Metazoa</taxon>
        <taxon>Spiralia</taxon>
        <taxon>Lophotrochozoa</taxon>
        <taxon>Mollusca</taxon>
        <taxon>Bivalvia</taxon>
        <taxon>Autobranchia</taxon>
        <taxon>Heteroconchia</taxon>
        <taxon>Euheterodonta</taxon>
        <taxon>Imparidentia</taxon>
        <taxon>Neoheterodontei</taxon>
        <taxon>Myida</taxon>
        <taxon>Dreissenoidea</taxon>
        <taxon>Dreissenidae</taxon>
        <taxon>Dreissena</taxon>
    </lineage>
</organism>
<feature type="compositionally biased region" description="Basic and acidic residues" evidence="1">
    <location>
        <begin position="80"/>
        <end position="94"/>
    </location>
</feature>
<feature type="region of interest" description="Disordered" evidence="1">
    <location>
        <begin position="1"/>
        <end position="29"/>
    </location>
</feature>
<protein>
    <submittedName>
        <fullName evidence="2">Uncharacterized protein</fullName>
    </submittedName>
</protein>
<accession>A0A9D4QN04</accession>